<protein>
    <submittedName>
        <fullName evidence="3">Cupin domain-containing protein</fullName>
    </submittedName>
</protein>
<dbReference type="PANTHER" id="PTHR43698:SF1">
    <property type="entry name" value="BLL4564 PROTEIN"/>
    <property type="match status" value="1"/>
</dbReference>
<accession>A0A7Z8K1U2</accession>
<dbReference type="AlphaFoldDB" id="A0A7Z8K1U2"/>
<dbReference type="InterPro" id="IPR047263">
    <property type="entry name" value="HNL-like_cupin"/>
</dbReference>
<organism evidence="3 4">
    <name type="scientific">Cellulomonas hominis</name>
    <dbReference type="NCBI Taxonomy" id="156981"/>
    <lineage>
        <taxon>Bacteria</taxon>
        <taxon>Bacillati</taxon>
        <taxon>Actinomycetota</taxon>
        <taxon>Actinomycetes</taxon>
        <taxon>Micrococcales</taxon>
        <taxon>Cellulomonadaceae</taxon>
        <taxon>Cellulomonas</taxon>
    </lineage>
</organism>
<feature type="domain" description="Cupin type-2" evidence="2">
    <location>
        <begin position="87"/>
        <end position="143"/>
    </location>
</feature>
<dbReference type="InterPro" id="IPR013096">
    <property type="entry name" value="Cupin_2"/>
</dbReference>
<name>A0A7Z8K1U2_9CELL</name>
<sequence>MPRRYVRPRRAGRSCQYPSRRGLPPRRRRVSPGRVRGGPAALDAQEVPVEIRTQEPTTAGPSALFTGDVWFDVVAAPPAPSRLRVNVVRFAPGARTRWHSHAAGQSLHVTQGVARVGTRDGRVLEARPGQTVWCPPGEEHWHGAGPEAFMEHLAMWETTDARDGSETTWAEPVTQEQYAGGDAR</sequence>
<feature type="region of interest" description="Disordered" evidence="1">
    <location>
        <begin position="161"/>
        <end position="184"/>
    </location>
</feature>
<proteinExistence type="predicted"/>
<dbReference type="Gene3D" id="2.60.120.10">
    <property type="entry name" value="Jelly Rolls"/>
    <property type="match status" value="1"/>
</dbReference>
<evidence type="ECO:0000256" key="1">
    <source>
        <dbReference type="SAM" id="MobiDB-lite"/>
    </source>
</evidence>
<dbReference type="Proteomes" id="UP000308121">
    <property type="component" value="Unassembled WGS sequence"/>
</dbReference>
<feature type="compositionally biased region" description="Basic residues" evidence="1">
    <location>
        <begin position="1"/>
        <end position="12"/>
    </location>
</feature>
<reference evidence="3 4" key="1">
    <citation type="submission" date="2019-05" db="EMBL/GenBank/DDBJ databases">
        <title>Genome sequence of Cellulomonas hominis strain CS1.</title>
        <authorList>
            <person name="Belmont J."/>
            <person name="Maclea K.S."/>
        </authorList>
    </citation>
    <scope>NUCLEOTIDE SEQUENCE [LARGE SCALE GENOMIC DNA]</scope>
    <source>
        <strain evidence="3 4">CS1</strain>
    </source>
</reference>
<gene>
    <name evidence="3" type="ORF">FA014_05895</name>
</gene>
<evidence type="ECO:0000313" key="4">
    <source>
        <dbReference type="Proteomes" id="UP000308121"/>
    </source>
</evidence>
<dbReference type="OrthoDB" id="9802489at2"/>
<dbReference type="PANTHER" id="PTHR43698">
    <property type="entry name" value="RIBD C-TERMINAL DOMAIN CONTAINING PROTEIN"/>
    <property type="match status" value="1"/>
</dbReference>
<evidence type="ECO:0000259" key="2">
    <source>
        <dbReference type="Pfam" id="PF07883"/>
    </source>
</evidence>
<dbReference type="InterPro" id="IPR011051">
    <property type="entry name" value="RmlC_Cupin_sf"/>
</dbReference>
<evidence type="ECO:0000313" key="3">
    <source>
        <dbReference type="EMBL" id="TKR24731.1"/>
    </source>
</evidence>
<dbReference type="Pfam" id="PF07883">
    <property type="entry name" value="Cupin_2"/>
    <property type="match status" value="1"/>
</dbReference>
<dbReference type="CDD" id="cd02233">
    <property type="entry name" value="cupin_HNL-like"/>
    <property type="match status" value="1"/>
</dbReference>
<dbReference type="SUPFAM" id="SSF51182">
    <property type="entry name" value="RmlC-like cupins"/>
    <property type="match status" value="1"/>
</dbReference>
<dbReference type="EMBL" id="SZYE01000028">
    <property type="protein sequence ID" value="TKR24731.1"/>
    <property type="molecule type" value="Genomic_DNA"/>
</dbReference>
<dbReference type="InterPro" id="IPR014710">
    <property type="entry name" value="RmlC-like_jellyroll"/>
</dbReference>
<comment type="caution">
    <text evidence="3">The sequence shown here is derived from an EMBL/GenBank/DDBJ whole genome shotgun (WGS) entry which is preliminary data.</text>
</comment>
<feature type="region of interest" description="Disordered" evidence="1">
    <location>
        <begin position="1"/>
        <end position="45"/>
    </location>
</feature>